<sequence>MLRHGTQTTTILRS</sequence>
<evidence type="ECO:0000313" key="1">
    <source>
        <dbReference type="EMBL" id="JAE19460.1"/>
    </source>
</evidence>
<protein>
    <submittedName>
        <fullName evidence="1">Uncharacterized protein</fullName>
    </submittedName>
</protein>
<organism evidence="1">
    <name type="scientific">Arundo donax</name>
    <name type="common">Giant reed</name>
    <name type="synonym">Donax arundinaceus</name>
    <dbReference type="NCBI Taxonomy" id="35708"/>
    <lineage>
        <taxon>Eukaryota</taxon>
        <taxon>Viridiplantae</taxon>
        <taxon>Streptophyta</taxon>
        <taxon>Embryophyta</taxon>
        <taxon>Tracheophyta</taxon>
        <taxon>Spermatophyta</taxon>
        <taxon>Magnoliopsida</taxon>
        <taxon>Liliopsida</taxon>
        <taxon>Poales</taxon>
        <taxon>Poaceae</taxon>
        <taxon>PACMAD clade</taxon>
        <taxon>Arundinoideae</taxon>
        <taxon>Arundineae</taxon>
        <taxon>Arundo</taxon>
    </lineage>
</organism>
<name>A0A0A9G304_ARUDO</name>
<dbReference type="EMBL" id="GBRH01178436">
    <property type="protein sequence ID" value="JAE19460.1"/>
    <property type="molecule type" value="Transcribed_RNA"/>
</dbReference>
<proteinExistence type="predicted"/>
<reference evidence="1" key="2">
    <citation type="journal article" date="2015" name="Data Brief">
        <title>Shoot transcriptome of the giant reed, Arundo donax.</title>
        <authorList>
            <person name="Barrero R.A."/>
            <person name="Guerrero F.D."/>
            <person name="Moolhuijzen P."/>
            <person name="Goolsby J.A."/>
            <person name="Tidwell J."/>
            <person name="Bellgard S.E."/>
            <person name="Bellgard M.I."/>
        </authorList>
    </citation>
    <scope>NUCLEOTIDE SEQUENCE</scope>
    <source>
        <tissue evidence="1">Shoot tissue taken approximately 20 cm above the soil surface</tissue>
    </source>
</reference>
<accession>A0A0A9G304</accession>
<reference evidence="1" key="1">
    <citation type="submission" date="2014-09" db="EMBL/GenBank/DDBJ databases">
        <authorList>
            <person name="Magalhaes I.L.F."/>
            <person name="Oliveira U."/>
            <person name="Santos F.R."/>
            <person name="Vidigal T.H.D.A."/>
            <person name="Brescovit A.D."/>
            <person name="Santos A.J."/>
        </authorList>
    </citation>
    <scope>NUCLEOTIDE SEQUENCE</scope>
    <source>
        <tissue evidence="1">Shoot tissue taken approximately 20 cm above the soil surface</tissue>
    </source>
</reference>